<dbReference type="SUPFAM" id="SSF55729">
    <property type="entry name" value="Acyl-CoA N-acyltransferases (Nat)"/>
    <property type="match status" value="1"/>
</dbReference>
<protein>
    <submittedName>
        <fullName evidence="2">RimJ/RimL family protein N-acetyltransferase</fullName>
    </submittedName>
</protein>
<dbReference type="PROSITE" id="PS51186">
    <property type="entry name" value="GNAT"/>
    <property type="match status" value="1"/>
</dbReference>
<dbReference type="Pfam" id="PF13302">
    <property type="entry name" value="Acetyltransf_3"/>
    <property type="match status" value="1"/>
</dbReference>
<feature type="domain" description="N-acetyltransferase" evidence="1">
    <location>
        <begin position="32"/>
        <end position="168"/>
    </location>
</feature>
<proteinExistence type="predicted"/>
<evidence type="ECO:0000313" key="3">
    <source>
        <dbReference type="Proteomes" id="UP001139648"/>
    </source>
</evidence>
<dbReference type="Gene3D" id="3.40.630.30">
    <property type="match status" value="1"/>
</dbReference>
<keyword evidence="3" id="KW-1185">Reference proteome</keyword>
<comment type="caution">
    <text evidence="2">The sequence shown here is derived from an EMBL/GenBank/DDBJ whole genome shotgun (WGS) entry which is preliminary data.</text>
</comment>
<gene>
    <name evidence="2" type="ORF">HD597_000893</name>
</gene>
<name>A0A9X2JYI9_9ACTN</name>
<accession>A0A9X2JYI9</accession>
<dbReference type="RefSeq" id="WP_253740389.1">
    <property type="nucleotide sequence ID" value="NZ_JAMZEB010000002.1"/>
</dbReference>
<reference evidence="2" key="1">
    <citation type="submission" date="2022-06" db="EMBL/GenBank/DDBJ databases">
        <title>Sequencing the genomes of 1000 actinobacteria strains.</title>
        <authorList>
            <person name="Klenk H.-P."/>
        </authorList>
    </citation>
    <scope>NUCLEOTIDE SEQUENCE</scope>
    <source>
        <strain evidence="2">DSM 46694</strain>
    </source>
</reference>
<dbReference type="InterPro" id="IPR000182">
    <property type="entry name" value="GNAT_dom"/>
</dbReference>
<dbReference type="InterPro" id="IPR051531">
    <property type="entry name" value="N-acetyltransferase"/>
</dbReference>
<dbReference type="EMBL" id="JAMZEB010000002">
    <property type="protein sequence ID" value="MCP2353873.1"/>
    <property type="molecule type" value="Genomic_DNA"/>
</dbReference>
<sequence length="178" mass="19733">MTPDPEMTSDRLLFAPLSATDADEMVHVLSAKSLYTFTGGSPPTLDELRARYTRQSIGRSPDGTQEWRNWILRTKQDAHAIGYVQATIMDEGRRAEVAWVIGTSWQGQGYASEAARALITWLHTTGVTTVQAHIHPAHTASAAVARHAGLLPTDHFDDDEQLWQHSFDHPPHSPAHPH</sequence>
<dbReference type="PANTHER" id="PTHR43792">
    <property type="entry name" value="GNAT FAMILY, PUTATIVE (AFU_ORTHOLOGUE AFUA_3G00765)-RELATED-RELATED"/>
    <property type="match status" value="1"/>
</dbReference>
<dbReference type="PANTHER" id="PTHR43792:SF1">
    <property type="entry name" value="N-ACETYLTRANSFERASE DOMAIN-CONTAINING PROTEIN"/>
    <property type="match status" value="1"/>
</dbReference>
<organism evidence="2 3">
    <name type="scientific">Nonomuraea thailandensis</name>
    <dbReference type="NCBI Taxonomy" id="1188745"/>
    <lineage>
        <taxon>Bacteria</taxon>
        <taxon>Bacillati</taxon>
        <taxon>Actinomycetota</taxon>
        <taxon>Actinomycetes</taxon>
        <taxon>Streptosporangiales</taxon>
        <taxon>Streptosporangiaceae</taxon>
        <taxon>Nonomuraea</taxon>
    </lineage>
</organism>
<evidence type="ECO:0000259" key="1">
    <source>
        <dbReference type="PROSITE" id="PS51186"/>
    </source>
</evidence>
<dbReference type="CDD" id="cd04301">
    <property type="entry name" value="NAT_SF"/>
    <property type="match status" value="1"/>
</dbReference>
<dbReference type="GO" id="GO:0016747">
    <property type="term" value="F:acyltransferase activity, transferring groups other than amino-acyl groups"/>
    <property type="evidence" value="ECO:0007669"/>
    <property type="project" value="InterPro"/>
</dbReference>
<evidence type="ECO:0000313" key="2">
    <source>
        <dbReference type="EMBL" id="MCP2353873.1"/>
    </source>
</evidence>
<dbReference type="AlphaFoldDB" id="A0A9X2JYI9"/>
<dbReference type="InterPro" id="IPR016181">
    <property type="entry name" value="Acyl_CoA_acyltransferase"/>
</dbReference>
<dbReference type="Proteomes" id="UP001139648">
    <property type="component" value="Unassembled WGS sequence"/>
</dbReference>